<keyword evidence="1" id="KW-0812">Transmembrane</keyword>
<feature type="transmembrane region" description="Helical" evidence="1">
    <location>
        <begin position="36"/>
        <end position="58"/>
    </location>
</feature>
<feature type="transmembrane region" description="Helical" evidence="1">
    <location>
        <begin position="12"/>
        <end position="30"/>
    </location>
</feature>
<dbReference type="RefSeq" id="WP_075083195.1">
    <property type="nucleotide sequence ID" value="NZ_CP042912.1"/>
</dbReference>
<feature type="transmembrane region" description="Helical" evidence="1">
    <location>
        <begin position="113"/>
        <end position="135"/>
    </location>
</feature>
<feature type="transmembrane region" description="Helical" evidence="1">
    <location>
        <begin position="176"/>
        <end position="195"/>
    </location>
</feature>
<protein>
    <submittedName>
        <fullName evidence="2">Uncharacterized protein</fullName>
    </submittedName>
</protein>
<sequence>MKLIPTQPDRTILLLAILYSMAIFVPSAWIEMFGWGGAATANAFLAVFASLIILTATIAGTKRQILTGVSPLLAIAIAWWVSDSYDLTGLTDRRVYRASGEMRELYHGEFVDAAIALSASAAAMFVISFALSFVFDRLIGKVASRSQPLAEIEDGTEAESETKSEIGKKPKGQFRAMAILAACLFVVQISINGVGSRFASQLLGGKVELFAAAIFSIAAFAVACRFSTLKSAGVMLAFTIAIVFAGIQWVAVELKAEVDPTMAATLWVGVFATFMTVWILVGHTKEKADWRPGWLVLIAMGLLGTSIWVHSNYDTGSLLFSLDRFDFGIAKKVKNLDSHPSVRVRMQSQYARRSSCEVVFENGADVDDFFTTNPLPDIPMILTISGMPDSVDLSELEPLTLMAIKIKDSQISTSQLASLTIAQKNTGLQYIYFENCHFVPEQHTWPASIVPRYYLSSVPNGECVNFFDAIKDLAAVEILMSEFGNGSEDAKAIANAINARPGKISLACWQANLALVRELGGSSELSKVQLGSIDFDSADLPMSPDSKKVAAPKLNLLFNSNVNAGVMLASEELFWDLYVGGKAAMQVSWVNDKQVTPRVPVDLDDDSLRDRHFVYDDSRRGDPITKLFLPLFDAEILENISVHRKLQTLSLDNSWSKVNYNFERPDGRIDFSQLNQLTDLRELYLPPWIASWDMAGLSQLKQLETLQINSSTVGFNAANFPKLKHIIIPLLEPPKDQLLVDLAAHEGLEKITLISAIQLGGPSVEQLDETVRLAVPGVEIESVAAIDRQIPEDFLQHVERVRQQCNDKYLK</sequence>
<gene>
    <name evidence="2" type="ORF">MFFC18_14260</name>
</gene>
<evidence type="ECO:0000313" key="2">
    <source>
        <dbReference type="EMBL" id="QEG21568.1"/>
    </source>
</evidence>
<reference evidence="2 3" key="1">
    <citation type="submission" date="2019-08" db="EMBL/GenBank/DDBJ databases">
        <title>Deep-cultivation of Planctomycetes and their phenomic and genomic characterization uncovers novel biology.</title>
        <authorList>
            <person name="Wiegand S."/>
            <person name="Jogler M."/>
            <person name="Boedeker C."/>
            <person name="Pinto D."/>
            <person name="Vollmers J."/>
            <person name="Rivas-Marin E."/>
            <person name="Kohn T."/>
            <person name="Peeters S.H."/>
            <person name="Heuer A."/>
            <person name="Rast P."/>
            <person name="Oberbeckmann S."/>
            <person name="Bunk B."/>
            <person name="Jeske O."/>
            <person name="Meyerdierks A."/>
            <person name="Storesund J.E."/>
            <person name="Kallscheuer N."/>
            <person name="Luecker S."/>
            <person name="Lage O.M."/>
            <person name="Pohl T."/>
            <person name="Merkel B.J."/>
            <person name="Hornburger P."/>
            <person name="Mueller R.-W."/>
            <person name="Bruemmer F."/>
            <person name="Labrenz M."/>
            <person name="Spormann A.M."/>
            <person name="Op den Camp H."/>
            <person name="Overmann J."/>
            <person name="Amann R."/>
            <person name="Jetten M.S.M."/>
            <person name="Mascher T."/>
            <person name="Medema M.H."/>
            <person name="Devos D.P."/>
            <person name="Kaster A.-K."/>
            <person name="Ovreas L."/>
            <person name="Rohde M."/>
            <person name="Galperin M.Y."/>
            <person name="Jogler C."/>
        </authorList>
    </citation>
    <scope>NUCLEOTIDE SEQUENCE [LARGE SCALE GENOMIC DNA]</scope>
    <source>
        <strain evidence="2 3">FC18</strain>
    </source>
</reference>
<feature type="transmembrane region" description="Helical" evidence="1">
    <location>
        <begin position="293"/>
        <end position="311"/>
    </location>
</feature>
<accession>A0A5B9P599</accession>
<keyword evidence="3" id="KW-1185">Reference proteome</keyword>
<keyword evidence="1" id="KW-1133">Transmembrane helix</keyword>
<feature type="transmembrane region" description="Helical" evidence="1">
    <location>
        <begin position="264"/>
        <end position="281"/>
    </location>
</feature>
<dbReference type="KEGG" id="mff:MFFC18_14260"/>
<dbReference type="STRING" id="980251.GCA_001642875_00399"/>
<evidence type="ECO:0000313" key="3">
    <source>
        <dbReference type="Proteomes" id="UP000322214"/>
    </source>
</evidence>
<dbReference type="EMBL" id="CP042912">
    <property type="protein sequence ID" value="QEG21568.1"/>
    <property type="molecule type" value="Genomic_DNA"/>
</dbReference>
<organism evidence="2 3">
    <name type="scientific">Mariniblastus fucicola</name>
    <dbReference type="NCBI Taxonomy" id="980251"/>
    <lineage>
        <taxon>Bacteria</taxon>
        <taxon>Pseudomonadati</taxon>
        <taxon>Planctomycetota</taxon>
        <taxon>Planctomycetia</taxon>
        <taxon>Pirellulales</taxon>
        <taxon>Pirellulaceae</taxon>
        <taxon>Mariniblastus</taxon>
    </lineage>
</organism>
<keyword evidence="1" id="KW-0472">Membrane</keyword>
<name>A0A5B9P599_9BACT</name>
<feature type="transmembrane region" description="Helical" evidence="1">
    <location>
        <begin position="65"/>
        <end position="82"/>
    </location>
</feature>
<dbReference type="AlphaFoldDB" id="A0A5B9P599"/>
<feature type="transmembrane region" description="Helical" evidence="1">
    <location>
        <begin position="207"/>
        <end position="226"/>
    </location>
</feature>
<dbReference type="Proteomes" id="UP000322214">
    <property type="component" value="Chromosome"/>
</dbReference>
<proteinExistence type="predicted"/>
<feature type="transmembrane region" description="Helical" evidence="1">
    <location>
        <begin position="233"/>
        <end position="252"/>
    </location>
</feature>
<evidence type="ECO:0000256" key="1">
    <source>
        <dbReference type="SAM" id="Phobius"/>
    </source>
</evidence>